<proteinExistence type="predicted"/>
<gene>
    <name evidence="1" type="ORF">EUGRSUZ_G01079</name>
</gene>
<dbReference type="EMBL" id="KK198759">
    <property type="protein sequence ID" value="KCW63442.1"/>
    <property type="molecule type" value="Genomic_DNA"/>
</dbReference>
<dbReference type="Gramene" id="KCW63442">
    <property type="protein sequence ID" value="KCW63442"/>
    <property type="gene ID" value="EUGRSUZ_G01079"/>
</dbReference>
<name>A0A059BB71_EUCGR</name>
<accession>A0A059BB71</accession>
<sequence length="67" mass="7964">MVHYNCDIKIYILLNASLLINRKSNLQKMSFHFILTQPDKRTANLFHSNYFLYDSQTKKLELSSILQ</sequence>
<evidence type="ECO:0000313" key="1">
    <source>
        <dbReference type="EMBL" id="KCW63442.1"/>
    </source>
</evidence>
<organism evidence="1">
    <name type="scientific">Eucalyptus grandis</name>
    <name type="common">Flooded gum</name>
    <dbReference type="NCBI Taxonomy" id="71139"/>
    <lineage>
        <taxon>Eukaryota</taxon>
        <taxon>Viridiplantae</taxon>
        <taxon>Streptophyta</taxon>
        <taxon>Embryophyta</taxon>
        <taxon>Tracheophyta</taxon>
        <taxon>Spermatophyta</taxon>
        <taxon>Magnoliopsida</taxon>
        <taxon>eudicotyledons</taxon>
        <taxon>Gunneridae</taxon>
        <taxon>Pentapetalae</taxon>
        <taxon>rosids</taxon>
        <taxon>malvids</taxon>
        <taxon>Myrtales</taxon>
        <taxon>Myrtaceae</taxon>
        <taxon>Myrtoideae</taxon>
        <taxon>Eucalypteae</taxon>
        <taxon>Eucalyptus</taxon>
    </lineage>
</organism>
<protein>
    <submittedName>
        <fullName evidence="1">Uncharacterized protein</fullName>
    </submittedName>
</protein>
<dbReference type="InParanoid" id="A0A059BB71"/>
<dbReference type="AlphaFoldDB" id="A0A059BB71"/>
<reference evidence="1" key="1">
    <citation type="submission" date="2013-07" db="EMBL/GenBank/DDBJ databases">
        <title>The genome of Eucalyptus grandis.</title>
        <authorList>
            <person name="Schmutz J."/>
            <person name="Hayes R."/>
            <person name="Myburg A."/>
            <person name="Tuskan G."/>
            <person name="Grattapaglia D."/>
            <person name="Rokhsar D.S."/>
        </authorList>
    </citation>
    <scope>NUCLEOTIDE SEQUENCE</scope>
    <source>
        <tissue evidence="1">Leaf extractions</tissue>
    </source>
</reference>